<organism evidence="1 2">
    <name type="scientific">Pseudopedobacter saltans (strain ATCC 51119 / DSM 12145 / JCM 21818 / CCUG 39354 / LMG 10337 / NBRC 100064 / NCIMB 13643)</name>
    <name type="common">Pedobacter saltans</name>
    <dbReference type="NCBI Taxonomy" id="762903"/>
    <lineage>
        <taxon>Bacteria</taxon>
        <taxon>Pseudomonadati</taxon>
        <taxon>Bacteroidota</taxon>
        <taxon>Sphingobacteriia</taxon>
        <taxon>Sphingobacteriales</taxon>
        <taxon>Sphingobacteriaceae</taxon>
        <taxon>Pseudopedobacter</taxon>
    </lineage>
</organism>
<protein>
    <submittedName>
        <fullName evidence="1">Uncharacterized protein</fullName>
    </submittedName>
</protein>
<dbReference type="STRING" id="762903.Pedsa_3494"/>
<dbReference type="AlphaFoldDB" id="F0SEA4"/>
<accession>F0SEA4</accession>
<dbReference type="InterPro" id="IPR054223">
    <property type="entry name" value="DUF6943"/>
</dbReference>
<reference evidence="2" key="2">
    <citation type="submission" date="2011-02" db="EMBL/GenBank/DDBJ databases">
        <title>The complete genome of Pedobacter saltans DSM 12145.</title>
        <authorList>
            <consortium name="US DOE Joint Genome Institute (JGI-PGF)"/>
            <person name="Lucas S."/>
            <person name="Copeland A."/>
            <person name="Lapidus A."/>
            <person name="Bruce D."/>
            <person name="Goodwin L."/>
            <person name="Pitluck S."/>
            <person name="Kyrpides N."/>
            <person name="Mavromatis K."/>
            <person name="Pagani I."/>
            <person name="Ivanova N."/>
            <person name="Ovchinnikova G."/>
            <person name="Lu M."/>
            <person name="Detter J.C."/>
            <person name="Han C."/>
            <person name="Land M."/>
            <person name="Hauser L."/>
            <person name="Markowitz V."/>
            <person name="Cheng J.-F."/>
            <person name="Hugenholtz P."/>
            <person name="Woyke T."/>
            <person name="Wu D."/>
            <person name="Tindall B."/>
            <person name="Pomrenke H.G."/>
            <person name="Brambilla E."/>
            <person name="Klenk H.-P."/>
            <person name="Eisen J.A."/>
        </authorList>
    </citation>
    <scope>NUCLEOTIDE SEQUENCE [LARGE SCALE GENOMIC DNA]</scope>
    <source>
        <strain evidence="2">ATCC 51119 / DSM 12145 / JCM 21818 / LMG 10337 / NBRC 100064 / NCIMB 13643</strain>
    </source>
</reference>
<reference evidence="1 2" key="1">
    <citation type="journal article" date="2011" name="Stand. Genomic Sci.">
        <title>Complete genome sequence of the gliding, heparinolytic Pedobacter saltans type strain (113).</title>
        <authorList>
            <person name="Liolios K."/>
            <person name="Sikorski J."/>
            <person name="Lu M."/>
            <person name="Nolan M."/>
            <person name="Lapidus A."/>
            <person name="Lucas S."/>
            <person name="Hammon N."/>
            <person name="Deshpande S."/>
            <person name="Cheng J.F."/>
            <person name="Tapia R."/>
            <person name="Han C."/>
            <person name="Goodwin L."/>
            <person name="Pitluck S."/>
            <person name="Huntemann M."/>
            <person name="Ivanova N."/>
            <person name="Pagani I."/>
            <person name="Mavromatis K."/>
            <person name="Ovchinikova G."/>
            <person name="Pati A."/>
            <person name="Chen A."/>
            <person name="Palaniappan K."/>
            <person name="Land M."/>
            <person name="Hauser L."/>
            <person name="Brambilla E.M."/>
            <person name="Kotsyurbenko O."/>
            <person name="Rohde M."/>
            <person name="Tindall B.J."/>
            <person name="Abt B."/>
            <person name="Goker M."/>
            <person name="Detter J.C."/>
            <person name="Woyke T."/>
            <person name="Bristow J."/>
            <person name="Eisen J.A."/>
            <person name="Markowitz V."/>
            <person name="Hugenholtz P."/>
            <person name="Klenk H.P."/>
            <person name="Kyrpides N.C."/>
        </authorList>
    </citation>
    <scope>NUCLEOTIDE SEQUENCE [LARGE SCALE GENOMIC DNA]</scope>
    <source>
        <strain evidence="2">ATCC 51119 / DSM 12145 / JCM 21818 / LMG 10337 / NBRC 100064 / NCIMB 13643</strain>
    </source>
</reference>
<dbReference type="EMBL" id="CP002545">
    <property type="protein sequence ID" value="ADY54026.1"/>
    <property type="molecule type" value="Genomic_DNA"/>
</dbReference>
<dbReference type="RefSeq" id="WP_013634509.1">
    <property type="nucleotide sequence ID" value="NC_015177.1"/>
</dbReference>
<dbReference type="Proteomes" id="UP000000310">
    <property type="component" value="Chromosome"/>
</dbReference>
<dbReference type="KEGG" id="psn:Pedsa_3494"/>
<proteinExistence type="predicted"/>
<dbReference type="Pfam" id="PF22105">
    <property type="entry name" value="DUF6943"/>
    <property type="match status" value="1"/>
</dbReference>
<dbReference type="eggNOG" id="ENOG50335SQ">
    <property type="taxonomic scope" value="Bacteria"/>
</dbReference>
<sequence>MKAVKIITYNPKNQKSDFEFYALSKGLNSGKPLDNPCPNCFVISCRNAEELDVYRSLLFGLWKTKAFHQFLISSVIPYIRIGDFKNFVFEQASHLKGKEKVFKNDIRRVKTLEQRERHIHEQLRLISELKRIYIARHLKW</sequence>
<dbReference type="OrthoDB" id="670969at2"/>
<name>F0SEA4_PSESL</name>
<evidence type="ECO:0000313" key="1">
    <source>
        <dbReference type="EMBL" id="ADY54026.1"/>
    </source>
</evidence>
<dbReference type="HOGENOM" id="CLU_1833514_0_0_10"/>
<gene>
    <name evidence="1" type="ordered locus">Pedsa_3494</name>
</gene>
<keyword evidence="2" id="KW-1185">Reference proteome</keyword>
<evidence type="ECO:0000313" key="2">
    <source>
        <dbReference type="Proteomes" id="UP000000310"/>
    </source>
</evidence>